<dbReference type="Proteomes" id="UP000784919">
    <property type="component" value="Unassembled WGS sequence"/>
</dbReference>
<comment type="caution">
    <text evidence="1">The sequence shown here is derived from an EMBL/GenBank/DDBJ whole genome shotgun (WGS) entry which is preliminary data.</text>
</comment>
<accession>A0A9P7SPB9</accession>
<organism evidence="1 2">
    <name type="scientific">Claviceps arundinis</name>
    <dbReference type="NCBI Taxonomy" id="1623583"/>
    <lineage>
        <taxon>Eukaryota</taxon>
        <taxon>Fungi</taxon>
        <taxon>Dikarya</taxon>
        <taxon>Ascomycota</taxon>
        <taxon>Pezizomycotina</taxon>
        <taxon>Sordariomycetes</taxon>
        <taxon>Hypocreomycetidae</taxon>
        <taxon>Hypocreales</taxon>
        <taxon>Clavicipitaceae</taxon>
        <taxon>Claviceps</taxon>
    </lineage>
</organism>
<dbReference type="EMBL" id="SRPS01000178">
    <property type="protein sequence ID" value="KAG5964150.1"/>
    <property type="molecule type" value="Genomic_DNA"/>
</dbReference>
<protein>
    <submittedName>
        <fullName evidence="1">Uncharacterized protein</fullName>
    </submittedName>
</protein>
<proteinExistence type="predicted"/>
<evidence type="ECO:0000313" key="2">
    <source>
        <dbReference type="Proteomes" id="UP000784919"/>
    </source>
</evidence>
<reference evidence="1" key="1">
    <citation type="journal article" date="2020" name="bioRxiv">
        <title>Whole genome comparisons of ergot fungi reveals the divergence and evolution of species within the genus Claviceps are the result of varying mechanisms driving genome evolution and host range expansion.</title>
        <authorList>
            <person name="Wyka S.A."/>
            <person name="Mondo S.J."/>
            <person name="Liu M."/>
            <person name="Dettman J."/>
            <person name="Nalam V."/>
            <person name="Broders K.D."/>
        </authorList>
    </citation>
    <scope>NUCLEOTIDE SEQUENCE</scope>
    <source>
        <strain evidence="1">CCC 1102</strain>
    </source>
</reference>
<sequence length="58" mass="6461">MYAHLNHVKSPCIGTKVNLEYRNPSAKRFSGASLNSQDDFLDGGAMTSLLRTNQRFTT</sequence>
<name>A0A9P7SPB9_9HYPO</name>
<evidence type="ECO:0000313" key="1">
    <source>
        <dbReference type="EMBL" id="KAG5964150.1"/>
    </source>
</evidence>
<gene>
    <name evidence="1" type="ORF">E4U56_002389</name>
</gene>
<dbReference type="AlphaFoldDB" id="A0A9P7SPB9"/>